<keyword evidence="3" id="KW-1185">Reference proteome</keyword>
<organism evidence="2 3">
    <name type="scientific">Marchantia polymorpha</name>
    <name type="common">Common liverwort</name>
    <name type="synonym">Marchantia aquatica</name>
    <dbReference type="NCBI Taxonomy" id="3197"/>
    <lineage>
        <taxon>Eukaryota</taxon>
        <taxon>Viridiplantae</taxon>
        <taxon>Streptophyta</taxon>
        <taxon>Embryophyta</taxon>
        <taxon>Marchantiophyta</taxon>
        <taxon>Marchantiopsida</taxon>
        <taxon>Marchantiidae</taxon>
        <taxon>Marchantiales</taxon>
        <taxon>Marchantiaceae</taxon>
        <taxon>Marchantia</taxon>
    </lineage>
</organism>
<dbReference type="Gramene" id="Mp2g23670.1">
    <property type="protein sequence ID" value="Mp2g23670.1.cds1"/>
    <property type="gene ID" value="Mp2g23670"/>
</dbReference>
<reference evidence="3" key="1">
    <citation type="journal article" date="2017" name="Cell">
        <title>Insights into land plant evolution garnered from the Marchantia polymorpha genome.</title>
        <authorList>
            <person name="Bowman J.L."/>
            <person name="Kohchi T."/>
            <person name="Yamato K.T."/>
            <person name="Jenkins J."/>
            <person name="Shu S."/>
            <person name="Ishizaki K."/>
            <person name="Yamaoka S."/>
            <person name="Nishihama R."/>
            <person name="Nakamura Y."/>
            <person name="Berger F."/>
            <person name="Adam C."/>
            <person name="Aki S.S."/>
            <person name="Althoff F."/>
            <person name="Araki T."/>
            <person name="Arteaga-Vazquez M.A."/>
            <person name="Balasubrmanian S."/>
            <person name="Barry K."/>
            <person name="Bauer D."/>
            <person name="Boehm C.R."/>
            <person name="Briginshaw L."/>
            <person name="Caballero-Perez J."/>
            <person name="Catarino B."/>
            <person name="Chen F."/>
            <person name="Chiyoda S."/>
            <person name="Chovatia M."/>
            <person name="Davies K.M."/>
            <person name="Delmans M."/>
            <person name="Demura T."/>
            <person name="Dierschke T."/>
            <person name="Dolan L."/>
            <person name="Dorantes-Acosta A.E."/>
            <person name="Eklund D.M."/>
            <person name="Florent S.N."/>
            <person name="Flores-Sandoval E."/>
            <person name="Fujiyama A."/>
            <person name="Fukuzawa H."/>
            <person name="Galik B."/>
            <person name="Grimanelli D."/>
            <person name="Grimwood J."/>
            <person name="Grossniklaus U."/>
            <person name="Hamada T."/>
            <person name="Haseloff J."/>
            <person name="Hetherington A.J."/>
            <person name="Higo A."/>
            <person name="Hirakawa Y."/>
            <person name="Hundley H.N."/>
            <person name="Ikeda Y."/>
            <person name="Inoue K."/>
            <person name="Inoue S.I."/>
            <person name="Ishida S."/>
            <person name="Jia Q."/>
            <person name="Kakita M."/>
            <person name="Kanazawa T."/>
            <person name="Kawai Y."/>
            <person name="Kawashima T."/>
            <person name="Kennedy M."/>
            <person name="Kinose K."/>
            <person name="Kinoshita T."/>
            <person name="Kohara Y."/>
            <person name="Koide E."/>
            <person name="Komatsu K."/>
            <person name="Kopischke S."/>
            <person name="Kubo M."/>
            <person name="Kyozuka J."/>
            <person name="Lagercrantz U."/>
            <person name="Lin S.S."/>
            <person name="Lindquist E."/>
            <person name="Lipzen A.M."/>
            <person name="Lu C.W."/>
            <person name="De Luna E."/>
            <person name="Martienssen R.A."/>
            <person name="Minamino N."/>
            <person name="Mizutani M."/>
            <person name="Mizutani M."/>
            <person name="Mochizuki N."/>
            <person name="Monte I."/>
            <person name="Mosher R."/>
            <person name="Nagasaki H."/>
            <person name="Nakagami H."/>
            <person name="Naramoto S."/>
            <person name="Nishitani K."/>
            <person name="Ohtani M."/>
            <person name="Okamoto T."/>
            <person name="Okumura M."/>
            <person name="Phillips J."/>
            <person name="Pollak B."/>
            <person name="Reinders A."/>
            <person name="Rovekamp M."/>
            <person name="Sano R."/>
            <person name="Sawa S."/>
            <person name="Schmid M.W."/>
            <person name="Shirakawa M."/>
            <person name="Solano R."/>
            <person name="Spunde A."/>
            <person name="Suetsugu N."/>
            <person name="Sugano S."/>
            <person name="Sugiyama A."/>
            <person name="Sun R."/>
            <person name="Suzuki Y."/>
            <person name="Takenaka M."/>
            <person name="Takezawa D."/>
            <person name="Tomogane H."/>
            <person name="Tsuzuki M."/>
            <person name="Ueda T."/>
            <person name="Umeda M."/>
            <person name="Ward J.M."/>
            <person name="Watanabe Y."/>
            <person name="Yazaki K."/>
            <person name="Yokoyama R."/>
            <person name="Yoshitake Y."/>
            <person name="Yotsui I."/>
            <person name="Zachgo S."/>
            <person name="Schmutz J."/>
        </authorList>
    </citation>
    <scope>NUCLEOTIDE SEQUENCE [LARGE SCALE GENOMIC DNA]</scope>
    <source>
        <strain evidence="3">Tak-1</strain>
    </source>
</reference>
<feature type="region of interest" description="Disordered" evidence="1">
    <location>
        <begin position="1"/>
        <end position="55"/>
    </location>
</feature>
<evidence type="ECO:0000313" key="2">
    <source>
        <dbReference type="EMBL" id="PTQ35668.1"/>
    </source>
</evidence>
<evidence type="ECO:0000256" key="1">
    <source>
        <dbReference type="SAM" id="MobiDB-lite"/>
    </source>
</evidence>
<evidence type="ECO:0000313" key="3">
    <source>
        <dbReference type="Proteomes" id="UP000244005"/>
    </source>
</evidence>
<feature type="compositionally biased region" description="Low complexity" evidence="1">
    <location>
        <begin position="31"/>
        <end position="51"/>
    </location>
</feature>
<dbReference type="EMBL" id="KZ772741">
    <property type="protein sequence ID" value="PTQ35668.1"/>
    <property type="molecule type" value="Genomic_DNA"/>
</dbReference>
<dbReference type="AlphaFoldDB" id="A0A2R6WP78"/>
<gene>
    <name evidence="2" type="ORF">MARPO_0069s0016</name>
</gene>
<sequence length="91" mass="9910">MHSIQSGPFAREPGRAARTRPRCKSLGSSLSPPLARRTRARASSPPGSSCRLRSAPQVRLASARSERRLGFECVRIALDVPNMRRGNACNP</sequence>
<accession>A0A2R6WP78</accession>
<dbReference type="Proteomes" id="UP000244005">
    <property type="component" value="Unassembled WGS sequence"/>
</dbReference>
<name>A0A2R6WP78_MARPO</name>
<protein>
    <submittedName>
        <fullName evidence="2">Uncharacterized protein</fullName>
    </submittedName>
</protein>
<proteinExistence type="predicted"/>